<comment type="caution">
    <text evidence="1">The sequence shown here is derived from an EMBL/GenBank/DDBJ whole genome shotgun (WGS) entry which is preliminary data.</text>
</comment>
<gene>
    <name evidence="1" type="ORF">RPERSI_LOCUS32921</name>
</gene>
<reference evidence="1" key="1">
    <citation type="submission" date="2021-06" db="EMBL/GenBank/DDBJ databases">
        <authorList>
            <person name="Kallberg Y."/>
            <person name="Tangrot J."/>
            <person name="Rosling A."/>
        </authorList>
    </citation>
    <scope>NUCLEOTIDE SEQUENCE</scope>
    <source>
        <strain evidence="1">MA461A</strain>
    </source>
</reference>
<name>A0ACA9SM46_9GLOM</name>
<feature type="non-terminal residue" evidence="1">
    <location>
        <position position="188"/>
    </location>
</feature>
<evidence type="ECO:0000313" key="1">
    <source>
        <dbReference type="EMBL" id="CAG8843779.1"/>
    </source>
</evidence>
<proteinExistence type="predicted"/>
<feature type="non-terminal residue" evidence="1">
    <location>
        <position position="1"/>
    </location>
</feature>
<sequence length="188" mass="22239">INTYYQQVFETKTEYSSLATMGFENEVIIQHLIADIVFFLIFLCIENLNVTVSSIRDLDENRILGVGTGFVFSFVTCYHKELHLFVLKIEKYQCVLEIYLDLDLKCINTITGTDPDQIWNQVEILKKYIRLYLFEIRNPLVQNHINILRNELSTCAVNEWTTNKQQLEKVFNRHIKSRKMKLSKTDFE</sequence>
<protein>
    <submittedName>
        <fullName evidence="1">9321_t:CDS:1</fullName>
    </submittedName>
</protein>
<dbReference type="Proteomes" id="UP000789920">
    <property type="component" value="Unassembled WGS sequence"/>
</dbReference>
<organism evidence="1 2">
    <name type="scientific">Racocetra persica</name>
    <dbReference type="NCBI Taxonomy" id="160502"/>
    <lineage>
        <taxon>Eukaryota</taxon>
        <taxon>Fungi</taxon>
        <taxon>Fungi incertae sedis</taxon>
        <taxon>Mucoromycota</taxon>
        <taxon>Glomeromycotina</taxon>
        <taxon>Glomeromycetes</taxon>
        <taxon>Diversisporales</taxon>
        <taxon>Gigasporaceae</taxon>
        <taxon>Racocetra</taxon>
    </lineage>
</organism>
<dbReference type="EMBL" id="CAJVQC010139774">
    <property type="protein sequence ID" value="CAG8843779.1"/>
    <property type="molecule type" value="Genomic_DNA"/>
</dbReference>
<accession>A0ACA9SM46</accession>
<keyword evidence="2" id="KW-1185">Reference proteome</keyword>
<evidence type="ECO:0000313" key="2">
    <source>
        <dbReference type="Proteomes" id="UP000789920"/>
    </source>
</evidence>